<dbReference type="PIRSF" id="PIRSF016838">
    <property type="entry name" value="PafC"/>
    <property type="match status" value="1"/>
</dbReference>
<gene>
    <name evidence="5" type="ORF">HCR76_00785</name>
</gene>
<dbReference type="InterPro" id="IPR018356">
    <property type="entry name" value="Tscrpt_reg_HTH_DeoR_CS"/>
</dbReference>
<accession>A0ABX6YIP4</accession>
<dbReference type="InterPro" id="IPR026881">
    <property type="entry name" value="WYL_dom"/>
</dbReference>
<sequence>MRADRLIRVLFVLQARESVTAAQLAEELEVSVATARRDLDALTMSGVPVYSQPGRGGGWRLLGGARTNLTGLTEPETTALFALLGQTHGGATEAASAIRKLLAALPATFRSSAERAIGSTIDNGDAWGDAPSTTPPEVVVLQQAIARGRAVTISYRTSRPVTTTPLGVAARGGSWYLLADPGDKPRMYRVDRIRELDVLDTAASPPAGFDLHRAWADSVAEVEALRGSSTADVMVSTYAASAFISRFGAQVTVTDASGDGRIRVEARAQSTEALAEQLAGWSTAIDVLGPLDVRRALAELGSKLVEHYG</sequence>
<feature type="domain" description="HTH deoR-type" evidence="4">
    <location>
        <begin position="2"/>
        <end position="67"/>
    </location>
</feature>
<protein>
    <submittedName>
        <fullName evidence="5">WYL domain-containing protein</fullName>
    </submittedName>
</protein>
<dbReference type="InterPro" id="IPR051534">
    <property type="entry name" value="CBASS_pafABC_assoc_protein"/>
</dbReference>
<evidence type="ECO:0000313" key="5">
    <source>
        <dbReference type="EMBL" id="QPZ38678.1"/>
    </source>
</evidence>
<dbReference type="Gene3D" id="1.10.10.10">
    <property type="entry name" value="Winged helix-like DNA-binding domain superfamily/Winged helix DNA-binding domain"/>
    <property type="match status" value="1"/>
</dbReference>
<dbReference type="PROSITE" id="PS51000">
    <property type="entry name" value="HTH_DEOR_2"/>
    <property type="match status" value="1"/>
</dbReference>
<dbReference type="Pfam" id="PF25583">
    <property type="entry name" value="WCX"/>
    <property type="match status" value="1"/>
</dbReference>
<dbReference type="RefSeq" id="WP_166985828.1">
    <property type="nucleotide sequence ID" value="NZ_CP061169.1"/>
</dbReference>
<dbReference type="PROSITE" id="PS52050">
    <property type="entry name" value="WYL"/>
    <property type="match status" value="1"/>
</dbReference>
<dbReference type="InterPro" id="IPR013196">
    <property type="entry name" value="HTH_11"/>
</dbReference>
<evidence type="ECO:0000313" key="6">
    <source>
        <dbReference type="Proteomes" id="UP000662814"/>
    </source>
</evidence>
<dbReference type="SUPFAM" id="SSF46785">
    <property type="entry name" value="Winged helix' DNA-binding domain"/>
    <property type="match status" value="1"/>
</dbReference>
<organism evidence="5 6">
    <name type="scientific">Paramicrobacterium chengjingii</name>
    <dbReference type="NCBI Taxonomy" id="2769067"/>
    <lineage>
        <taxon>Bacteria</taxon>
        <taxon>Bacillati</taxon>
        <taxon>Actinomycetota</taxon>
        <taxon>Actinomycetes</taxon>
        <taxon>Micrococcales</taxon>
        <taxon>Microbacteriaceae</taxon>
        <taxon>Paramicrobacterium</taxon>
    </lineage>
</organism>
<dbReference type="InterPro" id="IPR036388">
    <property type="entry name" value="WH-like_DNA-bd_sf"/>
</dbReference>
<dbReference type="InterPro" id="IPR036390">
    <property type="entry name" value="WH_DNA-bd_sf"/>
</dbReference>
<reference evidence="5 6" key="1">
    <citation type="submission" date="2020-12" db="EMBL/GenBank/DDBJ databases">
        <title>Microbacterium sp. HY060.</title>
        <authorList>
            <person name="Zhou J."/>
        </authorList>
    </citation>
    <scope>NUCLEOTIDE SEQUENCE [LARGE SCALE GENOMIC DNA]</scope>
    <source>
        <strain evidence="5 6">HY60</strain>
    </source>
</reference>
<dbReference type="EMBL" id="CP061169">
    <property type="protein sequence ID" value="QPZ38678.1"/>
    <property type="molecule type" value="Genomic_DNA"/>
</dbReference>
<dbReference type="InterPro" id="IPR057727">
    <property type="entry name" value="WCX_dom"/>
</dbReference>
<dbReference type="Proteomes" id="UP000662814">
    <property type="component" value="Chromosome"/>
</dbReference>
<keyword evidence="6" id="KW-1185">Reference proteome</keyword>
<keyword evidence="2" id="KW-0238">DNA-binding</keyword>
<dbReference type="PANTHER" id="PTHR34580">
    <property type="match status" value="1"/>
</dbReference>
<dbReference type="Pfam" id="PF08279">
    <property type="entry name" value="HTH_11"/>
    <property type="match status" value="1"/>
</dbReference>
<evidence type="ECO:0000259" key="4">
    <source>
        <dbReference type="PROSITE" id="PS51000"/>
    </source>
</evidence>
<keyword evidence="3" id="KW-0804">Transcription</keyword>
<dbReference type="InterPro" id="IPR001034">
    <property type="entry name" value="DeoR_HTH"/>
</dbReference>
<dbReference type="Pfam" id="PF13280">
    <property type="entry name" value="WYL"/>
    <property type="match status" value="1"/>
</dbReference>
<dbReference type="PANTHER" id="PTHR34580:SF1">
    <property type="entry name" value="PROTEIN PAFC"/>
    <property type="match status" value="1"/>
</dbReference>
<dbReference type="PROSITE" id="PS00894">
    <property type="entry name" value="HTH_DEOR_1"/>
    <property type="match status" value="1"/>
</dbReference>
<dbReference type="InterPro" id="IPR028349">
    <property type="entry name" value="PafC-like"/>
</dbReference>
<proteinExistence type="predicted"/>
<name>A0ABX6YIP4_9MICO</name>
<evidence type="ECO:0000256" key="3">
    <source>
        <dbReference type="ARBA" id="ARBA00023163"/>
    </source>
</evidence>
<evidence type="ECO:0000256" key="2">
    <source>
        <dbReference type="ARBA" id="ARBA00023125"/>
    </source>
</evidence>
<evidence type="ECO:0000256" key="1">
    <source>
        <dbReference type="ARBA" id="ARBA00023015"/>
    </source>
</evidence>
<keyword evidence="1" id="KW-0805">Transcription regulation</keyword>